<dbReference type="EMBL" id="REGN01006159">
    <property type="protein sequence ID" value="RNA10575.1"/>
    <property type="molecule type" value="Genomic_DNA"/>
</dbReference>
<evidence type="ECO:0000313" key="1">
    <source>
        <dbReference type="EMBL" id="RNA10575.1"/>
    </source>
</evidence>
<evidence type="ECO:0000313" key="2">
    <source>
        <dbReference type="Proteomes" id="UP000276133"/>
    </source>
</evidence>
<dbReference type="Proteomes" id="UP000276133">
    <property type="component" value="Unassembled WGS sequence"/>
</dbReference>
<dbReference type="AlphaFoldDB" id="A0A3M7QHY4"/>
<comment type="caution">
    <text evidence="1">The sequence shown here is derived from an EMBL/GenBank/DDBJ whole genome shotgun (WGS) entry which is preliminary data.</text>
</comment>
<accession>A0A3M7QHY4</accession>
<proteinExistence type="predicted"/>
<sequence length="147" mass="16417">MLGQIVYYFTDVCQRNFAFNCLVVLKKLYQVSLHWADRQATIPLCPFFKTTETPGSPLTKMYLSLPTVTPLAALELSRVEDTTCRIDSAAAYLRVGKKRTGNPWEVAHTEPSCPKIPQAVKLLVAIKVSTYPCQLILIGSAEQRAKI</sequence>
<name>A0A3M7QHY4_BRAPC</name>
<gene>
    <name evidence="1" type="ORF">BpHYR1_026489</name>
</gene>
<reference evidence="1 2" key="1">
    <citation type="journal article" date="2018" name="Sci. Rep.">
        <title>Genomic signatures of local adaptation to the degree of environmental predictability in rotifers.</title>
        <authorList>
            <person name="Franch-Gras L."/>
            <person name="Hahn C."/>
            <person name="Garcia-Roger E.M."/>
            <person name="Carmona M.J."/>
            <person name="Serra M."/>
            <person name="Gomez A."/>
        </authorList>
    </citation>
    <scope>NUCLEOTIDE SEQUENCE [LARGE SCALE GENOMIC DNA]</scope>
    <source>
        <strain evidence="1">HYR1</strain>
    </source>
</reference>
<protein>
    <submittedName>
        <fullName evidence="1">Uncharacterized protein</fullName>
    </submittedName>
</protein>
<keyword evidence="2" id="KW-1185">Reference proteome</keyword>
<organism evidence="1 2">
    <name type="scientific">Brachionus plicatilis</name>
    <name type="common">Marine rotifer</name>
    <name type="synonym">Brachionus muelleri</name>
    <dbReference type="NCBI Taxonomy" id="10195"/>
    <lineage>
        <taxon>Eukaryota</taxon>
        <taxon>Metazoa</taxon>
        <taxon>Spiralia</taxon>
        <taxon>Gnathifera</taxon>
        <taxon>Rotifera</taxon>
        <taxon>Eurotatoria</taxon>
        <taxon>Monogononta</taxon>
        <taxon>Pseudotrocha</taxon>
        <taxon>Ploima</taxon>
        <taxon>Brachionidae</taxon>
        <taxon>Brachionus</taxon>
    </lineage>
</organism>